<dbReference type="GO" id="GO:0000290">
    <property type="term" value="P:deadenylation-dependent decapping of nuclear-transcribed mRNA"/>
    <property type="evidence" value="ECO:0007669"/>
    <property type="project" value="InterPro"/>
</dbReference>
<dbReference type="PROSITE" id="PS00892">
    <property type="entry name" value="HIT_1"/>
    <property type="match status" value="1"/>
</dbReference>
<evidence type="ECO:0000313" key="8">
    <source>
        <dbReference type="Proteomes" id="UP000509704"/>
    </source>
</evidence>
<dbReference type="Gene3D" id="3.30.200.40">
    <property type="entry name" value="Scavenger mRNA decapping enzyme, N-terminal domain"/>
    <property type="match status" value="1"/>
</dbReference>
<feature type="binding site" evidence="6">
    <location>
        <begin position="236"/>
        <end position="247"/>
    </location>
    <ligand>
        <name>substrate</name>
    </ligand>
</feature>
<feature type="active site" description="Nucleophile" evidence="5">
    <location>
        <position position="245"/>
    </location>
</feature>
<name>A0A7H9B762_ZYGMR</name>
<dbReference type="GO" id="GO:0000340">
    <property type="term" value="F:RNA 7-methylguanosine cap binding"/>
    <property type="evidence" value="ECO:0007669"/>
    <property type="project" value="TreeGrafter"/>
</dbReference>
<dbReference type="InterPro" id="IPR036265">
    <property type="entry name" value="HIT-like_sf"/>
</dbReference>
<evidence type="ECO:0000256" key="3">
    <source>
        <dbReference type="ARBA" id="ARBA00022490"/>
    </source>
</evidence>
<dbReference type="EMBL" id="CP058610">
    <property type="protein sequence ID" value="QLG74370.1"/>
    <property type="molecule type" value="Genomic_DNA"/>
</dbReference>
<reference evidence="7 8" key="1">
    <citation type="submission" date="2020-07" db="EMBL/GenBank/DDBJ databases">
        <title>The yeast mating-type switching endonuclease HO is a domesticated member of an unorthodox homing genetic element family.</title>
        <authorList>
            <person name="Coughlan A.Y."/>
            <person name="Lombardi L."/>
            <person name="Braun-Galleani S."/>
            <person name="Martos A.R."/>
            <person name="Galeote V."/>
            <person name="Bigey F."/>
            <person name="Dequin S."/>
            <person name="Byrne K.P."/>
            <person name="Wolfe K.H."/>
        </authorList>
    </citation>
    <scope>NUCLEOTIDE SEQUENCE [LARGE SCALE GENOMIC DNA]</scope>
    <source>
        <strain evidence="7 8">NRRL Y-6702</strain>
    </source>
</reference>
<comment type="similarity">
    <text evidence="2">Belongs to the HIT family.</text>
</comment>
<dbReference type="InterPro" id="IPR019808">
    <property type="entry name" value="Histidine_triad_CS"/>
</dbReference>
<dbReference type="Pfam" id="PF05652">
    <property type="entry name" value="DcpS"/>
    <property type="match status" value="1"/>
</dbReference>
<dbReference type="Gene3D" id="3.30.428.10">
    <property type="entry name" value="HIT-like"/>
    <property type="match status" value="1"/>
</dbReference>
<sequence>MESISELVERFQFEKVLNSNPQSKSIVLLGKIDDKHAIITAEKTHFSVNSSTNEYSNDYEKLKQTTKNDIYYWGTALLKQDLESNPSAKINVIWPATDIHIKKYSQQTMHLVRETPDVYNRIVKPYIDEMYEQRRLKWVHNILYENAEADRVVYKDLIEENKEGGFVVLPDMKWDGINIDSLYLVAIVYRDDIKSIRDLNPSHKNWLITLNNKIKTFVPACYNFALRPDELNIFVHYQPSYYHFHIHIVNIRHPGLGLGMSAGKAVLLDDIIENLNYLGPQGFMNKTLSYIIGTNHDLWARGLKDEVARQLQAEDIPRSRSST</sequence>
<dbReference type="GO" id="GO:0005634">
    <property type="term" value="C:nucleus"/>
    <property type="evidence" value="ECO:0007669"/>
    <property type="project" value="TreeGrafter"/>
</dbReference>
<feature type="binding site" evidence="6">
    <location>
        <position position="173"/>
    </location>
    <ligand>
        <name>substrate</name>
    </ligand>
</feature>
<feature type="binding site" evidence="6">
    <location>
        <position position="138"/>
    </location>
    <ligand>
        <name>substrate</name>
    </ligand>
</feature>
<accession>A0A7H9B762</accession>
<dbReference type="InterPro" id="IPR008594">
    <property type="entry name" value="DcpS/DCS2"/>
</dbReference>
<evidence type="ECO:0008006" key="9">
    <source>
        <dbReference type="Google" id="ProtNLM"/>
    </source>
</evidence>
<dbReference type="AlphaFoldDB" id="A0A7H9B762"/>
<evidence type="ECO:0000313" key="7">
    <source>
        <dbReference type="EMBL" id="QLG74370.1"/>
    </source>
</evidence>
<dbReference type="GO" id="GO:0016787">
    <property type="term" value="F:hydrolase activity"/>
    <property type="evidence" value="ECO:0007669"/>
    <property type="project" value="InterPro"/>
</dbReference>
<evidence type="ECO:0000256" key="2">
    <source>
        <dbReference type="ARBA" id="ARBA00010208"/>
    </source>
</evidence>
<dbReference type="Proteomes" id="UP000509704">
    <property type="component" value="Chromosome 7"/>
</dbReference>
<dbReference type="PANTHER" id="PTHR12978:SF0">
    <property type="entry name" value="M7GPPPX DIPHOSPHATASE"/>
    <property type="match status" value="1"/>
</dbReference>
<evidence type="ECO:0000256" key="5">
    <source>
        <dbReference type="PIRSR" id="PIRSR028973-1"/>
    </source>
</evidence>
<keyword evidence="3" id="KW-0963">Cytoplasm</keyword>
<dbReference type="SUPFAM" id="SSF54197">
    <property type="entry name" value="HIT-like"/>
    <property type="match status" value="1"/>
</dbReference>
<evidence type="ECO:0000256" key="6">
    <source>
        <dbReference type="PIRSR" id="PIRSR028973-2"/>
    </source>
</evidence>
<organism evidence="7 8">
    <name type="scientific">Zygotorulaspora mrakii</name>
    <name type="common">Zygosaccharomyces mrakii</name>
    <dbReference type="NCBI Taxonomy" id="42260"/>
    <lineage>
        <taxon>Eukaryota</taxon>
        <taxon>Fungi</taxon>
        <taxon>Dikarya</taxon>
        <taxon>Ascomycota</taxon>
        <taxon>Saccharomycotina</taxon>
        <taxon>Saccharomycetes</taxon>
        <taxon>Saccharomycetales</taxon>
        <taxon>Saccharomycetaceae</taxon>
        <taxon>Zygotorulaspora</taxon>
    </lineage>
</organism>
<feature type="binding site" evidence="6">
    <location>
        <position position="171"/>
    </location>
    <ligand>
        <name>substrate</name>
    </ligand>
</feature>
<proteinExistence type="inferred from homology"/>
<evidence type="ECO:0000256" key="4">
    <source>
        <dbReference type="ARBA" id="ARBA00022553"/>
    </source>
</evidence>
<dbReference type="Pfam" id="PF11969">
    <property type="entry name" value="DcpS_C"/>
    <property type="match status" value="1"/>
</dbReference>
<keyword evidence="4" id="KW-0597">Phosphoprotein</keyword>
<dbReference type="InterPro" id="IPR011145">
    <property type="entry name" value="Scavenger_mRNA_decap_enz_N"/>
</dbReference>
<dbReference type="PANTHER" id="PTHR12978">
    <property type="entry name" value="HISTIDINE TRIAD HIT PROTEIN MEMBER"/>
    <property type="match status" value="1"/>
</dbReference>
<dbReference type="OrthoDB" id="10264956at2759"/>
<dbReference type="FunFam" id="3.30.428.10:FF:000015">
    <property type="entry name" value="m7GpppX diphosphatase"/>
    <property type="match status" value="1"/>
</dbReference>
<dbReference type="SUPFAM" id="SSF102860">
    <property type="entry name" value="mRNA decapping enzyme DcpS N-terminal domain"/>
    <property type="match status" value="1"/>
</dbReference>
<comment type="subcellular location">
    <subcellularLocation>
        <location evidence="1">Cytoplasm</location>
    </subcellularLocation>
</comment>
<dbReference type="KEGG" id="zmk:HG535_0G02535"/>
<feature type="binding site" evidence="6">
    <location>
        <position position="148"/>
    </location>
    <ligand>
        <name>substrate</name>
    </ligand>
</feature>
<dbReference type="RefSeq" id="XP_037146095.1">
    <property type="nucleotide sequence ID" value="XM_037290200.1"/>
</dbReference>
<evidence type="ECO:0000256" key="1">
    <source>
        <dbReference type="ARBA" id="ARBA00004496"/>
    </source>
</evidence>
<gene>
    <name evidence="7" type="ORF">HG535_0G02535</name>
</gene>
<dbReference type="GO" id="GO:0000932">
    <property type="term" value="C:P-body"/>
    <property type="evidence" value="ECO:0007669"/>
    <property type="project" value="TreeGrafter"/>
</dbReference>
<keyword evidence="8" id="KW-1185">Reference proteome</keyword>
<dbReference type="GeneID" id="59238153"/>
<protein>
    <recommendedName>
        <fullName evidence="9">HIT domain-containing protein</fullName>
    </recommendedName>
</protein>
<dbReference type="PIRSF" id="PIRSF028973">
    <property type="entry name" value="Scavenger_mRNA_decap_enz"/>
    <property type="match status" value="1"/>
</dbReference>